<evidence type="ECO:0000256" key="1">
    <source>
        <dbReference type="SAM" id="Phobius"/>
    </source>
</evidence>
<feature type="transmembrane region" description="Helical" evidence="1">
    <location>
        <begin position="121"/>
        <end position="142"/>
    </location>
</feature>
<dbReference type="RefSeq" id="WP_256764895.1">
    <property type="nucleotide sequence ID" value="NZ_JANIGO010000004.1"/>
</dbReference>
<feature type="transmembrane region" description="Helical" evidence="1">
    <location>
        <begin position="80"/>
        <end position="109"/>
    </location>
</feature>
<evidence type="ECO:0008006" key="4">
    <source>
        <dbReference type="Google" id="ProtNLM"/>
    </source>
</evidence>
<dbReference type="Proteomes" id="UP001204142">
    <property type="component" value="Unassembled WGS sequence"/>
</dbReference>
<feature type="transmembrane region" description="Helical" evidence="1">
    <location>
        <begin position="23"/>
        <end position="43"/>
    </location>
</feature>
<keyword evidence="3" id="KW-1185">Reference proteome</keyword>
<proteinExistence type="predicted"/>
<dbReference type="EMBL" id="JANIGO010000004">
    <property type="protein sequence ID" value="MCQ8897091.1"/>
    <property type="molecule type" value="Genomic_DNA"/>
</dbReference>
<gene>
    <name evidence="2" type="ORF">NQT62_11665</name>
</gene>
<organism evidence="2 3">
    <name type="scientific">Limnobacter humi</name>
    <dbReference type="NCBI Taxonomy" id="1778671"/>
    <lineage>
        <taxon>Bacteria</taxon>
        <taxon>Pseudomonadati</taxon>
        <taxon>Pseudomonadota</taxon>
        <taxon>Betaproteobacteria</taxon>
        <taxon>Burkholderiales</taxon>
        <taxon>Burkholderiaceae</taxon>
        <taxon>Limnobacter</taxon>
    </lineage>
</organism>
<comment type="caution">
    <text evidence="2">The sequence shown here is derived from an EMBL/GenBank/DDBJ whole genome shotgun (WGS) entry which is preliminary data.</text>
</comment>
<reference evidence="2 3" key="1">
    <citation type="submission" date="2022-07" db="EMBL/GenBank/DDBJ databases">
        <authorList>
            <person name="Xamxidin M."/>
            <person name="Wu M."/>
        </authorList>
    </citation>
    <scope>NUCLEOTIDE SEQUENCE [LARGE SCALE GENOMIC DNA]</scope>
    <source>
        <strain evidence="2 3">NBRC 111650</strain>
    </source>
</reference>
<keyword evidence="1" id="KW-0812">Transmembrane</keyword>
<evidence type="ECO:0000313" key="2">
    <source>
        <dbReference type="EMBL" id="MCQ8897091.1"/>
    </source>
</evidence>
<sequence>MFNDLGYQMQDLPKDHYLVPPRWLRYTLIHVPLLMIACVALFWPAHSSPFGLDFTTSWLVENIPQVQNHVKRSSFPHATAAYAVLSTYLLFPSFIGNFITPFFWVSFGFDSRLNKKPIPKFKFILVGWGLIFFAMTLIILLYDSPAYNALNIFPVSDNRVALATLGLAHLWPTLTGIMLFSSYLFFSLMHTKFQKKVERTLEINNMKNPPNFYSLFF</sequence>
<keyword evidence="1" id="KW-0472">Membrane</keyword>
<name>A0ABT1WHU5_9BURK</name>
<evidence type="ECO:0000313" key="3">
    <source>
        <dbReference type="Proteomes" id="UP001204142"/>
    </source>
</evidence>
<feature type="transmembrane region" description="Helical" evidence="1">
    <location>
        <begin position="162"/>
        <end position="186"/>
    </location>
</feature>
<accession>A0ABT1WHU5</accession>
<protein>
    <recommendedName>
        <fullName evidence="4">Cytochrome b/b6 C-terminal region profile domain-containing protein</fullName>
    </recommendedName>
</protein>
<keyword evidence="1" id="KW-1133">Transmembrane helix</keyword>